<accession>A0ACB8DRL8</accession>
<keyword evidence="2" id="KW-1185">Reference proteome</keyword>
<proteinExistence type="predicted"/>
<reference evidence="1" key="1">
    <citation type="submission" date="2020-05" db="EMBL/GenBank/DDBJ databases">
        <title>Large-scale comparative analyses of tick genomes elucidate their genetic diversity and vector capacities.</title>
        <authorList>
            <person name="Jia N."/>
            <person name="Wang J."/>
            <person name="Shi W."/>
            <person name="Du L."/>
            <person name="Sun Y."/>
            <person name="Zhan W."/>
            <person name="Jiang J."/>
            <person name="Wang Q."/>
            <person name="Zhang B."/>
            <person name="Ji P."/>
            <person name="Sakyi L.B."/>
            <person name="Cui X."/>
            <person name="Yuan T."/>
            <person name="Jiang B."/>
            <person name="Yang W."/>
            <person name="Lam T.T.-Y."/>
            <person name="Chang Q."/>
            <person name="Ding S."/>
            <person name="Wang X."/>
            <person name="Zhu J."/>
            <person name="Ruan X."/>
            <person name="Zhao L."/>
            <person name="Wei J."/>
            <person name="Que T."/>
            <person name="Du C."/>
            <person name="Cheng J."/>
            <person name="Dai P."/>
            <person name="Han X."/>
            <person name="Huang E."/>
            <person name="Gao Y."/>
            <person name="Liu J."/>
            <person name="Shao H."/>
            <person name="Ye R."/>
            <person name="Li L."/>
            <person name="Wei W."/>
            <person name="Wang X."/>
            <person name="Wang C."/>
            <person name="Yang T."/>
            <person name="Huo Q."/>
            <person name="Li W."/>
            <person name="Guo W."/>
            <person name="Chen H."/>
            <person name="Zhou L."/>
            <person name="Ni X."/>
            <person name="Tian J."/>
            <person name="Zhou Y."/>
            <person name="Sheng Y."/>
            <person name="Liu T."/>
            <person name="Pan Y."/>
            <person name="Xia L."/>
            <person name="Li J."/>
            <person name="Zhao F."/>
            <person name="Cao W."/>
        </authorList>
    </citation>
    <scope>NUCLEOTIDE SEQUENCE</scope>
    <source>
        <strain evidence="1">Dsil-2018</strain>
    </source>
</reference>
<gene>
    <name evidence="1" type="ORF">HPB49_022321</name>
</gene>
<dbReference type="Proteomes" id="UP000821865">
    <property type="component" value="Chromosome 10"/>
</dbReference>
<sequence length="797" mass="88382">MESYVKEQSKGNFFDITPLLDQHEKKLRREIVLPTIRLEADRSGRKKQYDTRWAQKHWEQLKRTILDAQLGGAFSYSLSNLEQIRQIVLFTESADQGVVDQRSSFSDARIVFPEDLVRPPDDETDEGFKTPASGYGSPQSLKSLTEAGTSSVAAVRQSAIPSSSHYGLVKRWRSPDHSPKTRVGVIGFKEKVKAVKRKRLVQSPTFTYESESKSQSPARQREPEATNGEAAHRHRHHHYDNFEQEQEEQPEIQEYEESAERARAAGTLEEIHASLDRLTKIISEMALLISVSTVQSEIRGEELRRRPSSPAAMRSSTRARSISRHHAHPSRERSASASPSPLDTLAVQRASRPSGSVSSRDFAFFPPSKDEEGYQSRRKKGKDPKPQRHQQYRFTPETYAAPVCRKAIVQDVVTRSNSATNFDAPSDFASASSTHDESSCCSRSGSDSELSIPQNVESDVEGQCVVAFASAENRSPEALCRPLSVIPDDERPLLSAEARSPGLFFQHPPFLPDDELPGDHGAFEAASLQVDDAGRLSPGEIQLDSGGAESLSEPTFPVFQTQDRGQERDFRGIARGACLSDPGRFGTELFNTENIDDNGGGLRPVRCRGDDRLPHGGIPLEQGAREEYPSQHIWRWAKSDSDRVMDESAMRRLELYKTTYGGNIDGQPPHMKAAHLRLASSPQRGGQRMCQLQIVCIITPIAQETNSAPTSTVRMQAAHSSSLPERKSPSVGNIRTPSTRILRLPQGAFILLYAHAPSPSPFLPPHGLRPTLWILLVAHIGHCQGLPPGLSMTEGHK</sequence>
<protein>
    <submittedName>
        <fullName evidence="1">Uncharacterized protein</fullName>
    </submittedName>
</protein>
<name>A0ACB8DRL8_DERSI</name>
<organism evidence="1 2">
    <name type="scientific">Dermacentor silvarum</name>
    <name type="common">Tick</name>
    <dbReference type="NCBI Taxonomy" id="543639"/>
    <lineage>
        <taxon>Eukaryota</taxon>
        <taxon>Metazoa</taxon>
        <taxon>Ecdysozoa</taxon>
        <taxon>Arthropoda</taxon>
        <taxon>Chelicerata</taxon>
        <taxon>Arachnida</taxon>
        <taxon>Acari</taxon>
        <taxon>Parasitiformes</taxon>
        <taxon>Ixodida</taxon>
        <taxon>Ixodoidea</taxon>
        <taxon>Ixodidae</taxon>
        <taxon>Rhipicephalinae</taxon>
        <taxon>Dermacentor</taxon>
    </lineage>
</organism>
<evidence type="ECO:0000313" key="2">
    <source>
        <dbReference type="Proteomes" id="UP000821865"/>
    </source>
</evidence>
<evidence type="ECO:0000313" key="1">
    <source>
        <dbReference type="EMBL" id="KAH7974985.1"/>
    </source>
</evidence>
<dbReference type="EMBL" id="CM023479">
    <property type="protein sequence ID" value="KAH7974985.1"/>
    <property type="molecule type" value="Genomic_DNA"/>
</dbReference>
<comment type="caution">
    <text evidence="1">The sequence shown here is derived from an EMBL/GenBank/DDBJ whole genome shotgun (WGS) entry which is preliminary data.</text>
</comment>